<feature type="region of interest" description="Disordered" evidence="1">
    <location>
        <begin position="1"/>
        <end position="26"/>
    </location>
</feature>
<protein>
    <submittedName>
        <fullName evidence="2">SIT4 phosphatase-associated protein family, armadillo-type fold protein</fullName>
    </submittedName>
</protein>
<comment type="caution">
    <text evidence="2">The sequence shown here is derived from an EMBL/GenBank/DDBJ whole genome shotgun (WGS) entry which is preliminary data.</text>
</comment>
<sequence>MVKITFDLNEPKDGSKNDKAAQNGRTPKSLTLEIHHKGCFTPITSRLGLDYGLHPFNVDVDVLEMAKYVKDYNIILVYVEHGSSIFVTPKKNLTPKYHRNLTKEWEQVSSKSLSIGEVMKILSKKHPFSYVEAPIVAECVDDPFEDFDEILGDYANTENQITGNEIIGKQMVVHVGNSSTIDDVLDLKMLFETEGVGPVEKFKEVKVDADNESEKEIEDVRVSMKNFSFTTDPNHDLSICAVEVHEDDLDVSDYDSFGSDLDDGIDSERRIQLRELKRIGKLKNKGPNKYYLYLG</sequence>
<dbReference type="EMBL" id="BKCJ010166128">
    <property type="protein sequence ID" value="GEY28657.1"/>
    <property type="molecule type" value="Genomic_DNA"/>
</dbReference>
<dbReference type="AlphaFoldDB" id="A0A699HHP1"/>
<evidence type="ECO:0000313" key="2">
    <source>
        <dbReference type="EMBL" id="GEY28657.1"/>
    </source>
</evidence>
<organism evidence="2">
    <name type="scientific">Tanacetum cinerariifolium</name>
    <name type="common">Dalmatian daisy</name>
    <name type="synonym">Chrysanthemum cinerariifolium</name>
    <dbReference type="NCBI Taxonomy" id="118510"/>
    <lineage>
        <taxon>Eukaryota</taxon>
        <taxon>Viridiplantae</taxon>
        <taxon>Streptophyta</taxon>
        <taxon>Embryophyta</taxon>
        <taxon>Tracheophyta</taxon>
        <taxon>Spermatophyta</taxon>
        <taxon>Magnoliopsida</taxon>
        <taxon>eudicotyledons</taxon>
        <taxon>Gunneridae</taxon>
        <taxon>Pentapetalae</taxon>
        <taxon>asterids</taxon>
        <taxon>campanulids</taxon>
        <taxon>Asterales</taxon>
        <taxon>Asteraceae</taxon>
        <taxon>Asteroideae</taxon>
        <taxon>Anthemideae</taxon>
        <taxon>Anthemidinae</taxon>
        <taxon>Tanacetum</taxon>
    </lineage>
</organism>
<proteinExistence type="predicted"/>
<gene>
    <name evidence="2" type="ORF">Tci_400631</name>
</gene>
<feature type="compositionally biased region" description="Basic and acidic residues" evidence="1">
    <location>
        <begin position="9"/>
        <end position="19"/>
    </location>
</feature>
<evidence type="ECO:0000256" key="1">
    <source>
        <dbReference type="SAM" id="MobiDB-lite"/>
    </source>
</evidence>
<reference evidence="2" key="1">
    <citation type="journal article" date="2019" name="Sci. Rep.">
        <title>Draft genome of Tanacetum cinerariifolium, the natural source of mosquito coil.</title>
        <authorList>
            <person name="Yamashiro T."/>
            <person name="Shiraishi A."/>
            <person name="Satake H."/>
            <person name="Nakayama K."/>
        </authorList>
    </citation>
    <scope>NUCLEOTIDE SEQUENCE</scope>
</reference>
<accession>A0A699HHP1</accession>
<name>A0A699HHP1_TANCI</name>